<proteinExistence type="inferred from homology"/>
<keyword evidence="5 7" id="KW-0206">Cytoskeleton</keyword>
<name>A0A6A5MZJ1_LUPAL</name>
<dbReference type="GO" id="GO:0007020">
    <property type="term" value="P:microtubule nucleation"/>
    <property type="evidence" value="ECO:0007669"/>
    <property type="project" value="InterPro"/>
</dbReference>
<dbReference type="AlphaFoldDB" id="A0A6A5MZJ1"/>
<dbReference type="Gene3D" id="1.20.120.1900">
    <property type="entry name" value="Gamma-tubulin complex, C-terminal domain"/>
    <property type="match status" value="1"/>
</dbReference>
<gene>
    <name evidence="8" type="ORF">Lalb_Chr02g0146401</name>
</gene>
<dbReference type="GO" id="GO:0031122">
    <property type="term" value="P:cytoplasmic microtubule organization"/>
    <property type="evidence" value="ECO:0007669"/>
    <property type="project" value="TreeGrafter"/>
</dbReference>
<dbReference type="InterPro" id="IPR042241">
    <property type="entry name" value="GCP_C_sf"/>
</dbReference>
<organism evidence="8 9">
    <name type="scientific">Lupinus albus</name>
    <name type="common">White lupine</name>
    <name type="synonym">Lupinus termis</name>
    <dbReference type="NCBI Taxonomy" id="3870"/>
    <lineage>
        <taxon>Eukaryota</taxon>
        <taxon>Viridiplantae</taxon>
        <taxon>Streptophyta</taxon>
        <taxon>Embryophyta</taxon>
        <taxon>Tracheophyta</taxon>
        <taxon>Spermatophyta</taxon>
        <taxon>Magnoliopsida</taxon>
        <taxon>eudicotyledons</taxon>
        <taxon>Gunneridae</taxon>
        <taxon>Pentapetalae</taxon>
        <taxon>rosids</taxon>
        <taxon>fabids</taxon>
        <taxon>Fabales</taxon>
        <taxon>Fabaceae</taxon>
        <taxon>Papilionoideae</taxon>
        <taxon>50 kb inversion clade</taxon>
        <taxon>genistoids sensu lato</taxon>
        <taxon>core genistoids</taxon>
        <taxon>Genisteae</taxon>
        <taxon>Lupinus</taxon>
    </lineage>
</organism>
<dbReference type="OrthoDB" id="78652at2759"/>
<dbReference type="InterPro" id="IPR040457">
    <property type="entry name" value="GCP_C"/>
</dbReference>
<evidence type="ECO:0000313" key="8">
    <source>
        <dbReference type="EMBL" id="KAE9618792.1"/>
    </source>
</evidence>
<evidence type="ECO:0000256" key="1">
    <source>
        <dbReference type="ARBA" id="ARBA00004267"/>
    </source>
</evidence>
<dbReference type="EMBL" id="WOCE01000002">
    <property type="protein sequence ID" value="KAE9618792.1"/>
    <property type="molecule type" value="Genomic_DNA"/>
</dbReference>
<dbReference type="GO" id="GO:0000930">
    <property type="term" value="C:gamma-tubulin complex"/>
    <property type="evidence" value="ECO:0007669"/>
    <property type="project" value="TreeGrafter"/>
</dbReference>
<evidence type="ECO:0000256" key="4">
    <source>
        <dbReference type="ARBA" id="ARBA00022701"/>
    </source>
</evidence>
<dbReference type="InterPro" id="IPR041470">
    <property type="entry name" value="GCP_N"/>
</dbReference>
<dbReference type="FunFam" id="1.20.120.1900:FF:000010">
    <property type="entry name" value="Gamma-tubulin complex component"/>
    <property type="match status" value="1"/>
</dbReference>
<accession>A0A6A5MZJ1</accession>
<dbReference type="GO" id="GO:0051011">
    <property type="term" value="F:microtubule minus-end binding"/>
    <property type="evidence" value="ECO:0007669"/>
    <property type="project" value="TreeGrafter"/>
</dbReference>
<dbReference type="GO" id="GO:0043015">
    <property type="term" value="F:gamma-tubulin binding"/>
    <property type="evidence" value="ECO:0007669"/>
    <property type="project" value="InterPro"/>
</dbReference>
<comment type="caution">
    <text evidence="8">The sequence shown here is derived from an EMBL/GenBank/DDBJ whole genome shotgun (WGS) entry which is preliminary data.</text>
</comment>
<dbReference type="PANTHER" id="PTHR19302:SF27">
    <property type="entry name" value="GAMMA-TUBULIN COMPLEX COMPONENT 4"/>
    <property type="match status" value="1"/>
</dbReference>
<dbReference type="GO" id="GO:0005874">
    <property type="term" value="C:microtubule"/>
    <property type="evidence" value="ECO:0007669"/>
    <property type="project" value="UniProtKB-KW"/>
</dbReference>
<evidence type="ECO:0000313" key="9">
    <source>
        <dbReference type="Proteomes" id="UP000447434"/>
    </source>
</evidence>
<dbReference type="Pfam" id="PF04130">
    <property type="entry name" value="GCP_C_terminal"/>
    <property type="match status" value="1"/>
</dbReference>
<keyword evidence="3 7" id="KW-0963">Cytoplasm</keyword>
<comment type="subcellular location">
    <subcellularLocation>
        <location evidence="1 7">Cytoplasm</location>
        <location evidence="1 7">Cytoskeleton</location>
        <location evidence="1 7">Microtubule organizing center</location>
    </subcellularLocation>
</comment>
<reference evidence="9" key="1">
    <citation type="journal article" date="2020" name="Nat. Commun.">
        <title>Genome sequence of the cluster root forming white lupin.</title>
        <authorList>
            <person name="Hufnagel B."/>
            <person name="Marques A."/>
            <person name="Soriano A."/>
            <person name="Marques L."/>
            <person name="Divol F."/>
            <person name="Doumas P."/>
            <person name="Sallet E."/>
            <person name="Mancinotti D."/>
            <person name="Carrere S."/>
            <person name="Marande W."/>
            <person name="Arribat S."/>
            <person name="Keller J."/>
            <person name="Huneau C."/>
            <person name="Blein T."/>
            <person name="Aime D."/>
            <person name="Laguerre M."/>
            <person name="Taylor J."/>
            <person name="Schubert V."/>
            <person name="Nelson M."/>
            <person name="Geu-Flores F."/>
            <person name="Crespi M."/>
            <person name="Gallardo-Guerrero K."/>
            <person name="Delaux P.-M."/>
            <person name="Salse J."/>
            <person name="Berges H."/>
            <person name="Guyot R."/>
            <person name="Gouzy J."/>
            <person name="Peret B."/>
        </authorList>
    </citation>
    <scope>NUCLEOTIDE SEQUENCE [LARGE SCALE GENOMIC DNA]</scope>
    <source>
        <strain evidence="9">cv. Amiga</strain>
    </source>
</reference>
<dbReference type="GO" id="GO:0000922">
    <property type="term" value="C:spindle pole"/>
    <property type="evidence" value="ECO:0007669"/>
    <property type="project" value="InterPro"/>
</dbReference>
<sequence>MLHELLLSLLGYTGDLIIDTRESETLSSQTPISDECTFKLAPNIDFIDPSDRELIEKIIALGFYYRELDRFSAKSRNLSWIRSSNEIANPLGTVSGMPEGKRENPSVYRRALANGIVEILSVYRSAVLHIEQLLLSETMPILATVTQGLNKFFSLLPPLYELILEIEHDDIRGGQLLNLLYKRYHCGVPELQTCIQRLLWHGHQVMYNQLASWMVYGILQDQHGEFFITRQEDRDVENSSSHPDISEKLARLSTDDVSLTDWHLGFHICLDMLPEYIPMRVAESILFAGKAVRVLRNPSPSFQSGDAVYPQMPKSIHKVYGLAGRSQFQRVPVINTGMEEDLIPQSEADKIETMLLDLKESSEFHKRSFECAVDSIQAIAASHLWQLVVVRADLNGHLRALKDYFLLAKGDFFQCFLEESRQLMRLPPRQSTAEADLMVPFQLAALKTIGEEDKYFSKVSLRMPSFGIAVKSSQLDLPKATSSTDGTGASFSSASSKMSFEGWDGIALEYSVDWPLHLFFTQEVLSKYLKVFQYLLRLKRTQMELEKLWASVMHQYHTDFAKRLNDRDKCLITHEKRQHLRPMWQVREHMAFLIRNLQFYIQVDVIESQWNILKTRIEESHDFTELVGFHQEYLSALISQAFLDIGSVSRILDGIMKLCLQFCWNIENQDNSSNTSELEHIAEEFNKKSNSLYTILRSSRLAGSQRAPFLRRFLLRLNLNSFFEATARGVLNVVRPRPSLVLNQH</sequence>
<dbReference type="InterPro" id="IPR007259">
    <property type="entry name" value="GCP"/>
</dbReference>
<dbReference type="GO" id="GO:0000278">
    <property type="term" value="P:mitotic cell cycle"/>
    <property type="evidence" value="ECO:0007669"/>
    <property type="project" value="TreeGrafter"/>
</dbReference>
<evidence type="ECO:0000256" key="7">
    <source>
        <dbReference type="RuleBase" id="RU363050"/>
    </source>
</evidence>
<dbReference type="Pfam" id="PF17681">
    <property type="entry name" value="GCP_N_terminal"/>
    <property type="match status" value="1"/>
</dbReference>
<evidence type="ECO:0000256" key="2">
    <source>
        <dbReference type="ARBA" id="ARBA00010337"/>
    </source>
</evidence>
<evidence type="ECO:0000256" key="3">
    <source>
        <dbReference type="ARBA" id="ARBA00022490"/>
    </source>
</evidence>
<protein>
    <recommendedName>
        <fullName evidence="7">Gamma-tubulin complex component</fullName>
    </recommendedName>
</protein>
<dbReference type="GO" id="GO:0051225">
    <property type="term" value="P:spindle assembly"/>
    <property type="evidence" value="ECO:0007669"/>
    <property type="project" value="TreeGrafter"/>
</dbReference>
<comment type="function">
    <text evidence="7">Component of the gamma-tubulin ring complex (gTuRC) which mediates microtubule nucleation.</text>
</comment>
<dbReference type="PANTHER" id="PTHR19302">
    <property type="entry name" value="GAMMA TUBULIN COMPLEX PROTEIN"/>
    <property type="match status" value="1"/>
</dbReference>
<evidence type="ECO:0000256" key="6">
    <source>
        <dbReference type="ARBA" id="ARBA00053139"/>
    </source>
</evidence>
<comment type="function">
    <text evidence="6">Gamma-tubulin complex is necessary for microtubule nucleation at the microtubule organizing centers (MTOCs).</text>
</comment>
<keyword evidence="9" id="KW-1185">Reference proteome</keyword>
<dbReference type="GO" id="GO:0051321">
    <property type="term" value="P:meiotic cell cycle"/>
    <property type="evidence" value="ECO:0007669"/>
    <property type="project" value="TreeGrafter"/>
</dbReference>
<dbReference type="Proteomes" id="UP000447434">
    <property type="component" value="Chromosome 2"/>
</dbReference>
<keyword evidence="4 7" id="KW-0493">Microtubule</keyword>
<evidence type="ECO:0000256" key="5">
    <source>
        <dbReference type="ARBA" id="ARBA00023212"/>
    </source>
</evidence>
<comment type="similarity">
    <text evidence="2 7">Belongs to the TUBGCP family.</text>
</comment>